<name>A0A4C1Y585_EUMVA</name>
<organism evidence="1 2">
    <name type="scientific">Eumeta variegata</name>
    <name type="common">Bagworm moth</name>
    <name type="synonym">Eumeta japonica</name>
    <dbReference type="NCBI Taxonomy" id="151549"/>
    <lineage>
        <taxon>Eukaryota</taxon>
        <taxon>Metazoa</taxon>
        <taxon>Ecdysozoa</taxon>
        <taxon>Arthropoda</taxon>
        <taxon>Hexapoda</taxon>
        <taxon>Insecta</taxon>
        <taxon>Pterygota</taxon>
        <taxon>Neoptera</taxon>
        <taxon>Endopterygota</taxon>
        <taxon>Lepidoptera</taxon>
        <taxon>Glossata</taxon>
        <taxon>Ditrysia</taxon>
        <taxon>Tineoidea</taxon>
        <taxon>Psychidae</taxon>
        <taxon>Oiketicinae</taxon>
        <taxon>Eumeta</taxon>
    </lineage>
</organism>
<evidence type="ECO:0000313" key="2">
    <source>
        <dbReference type="Proteomes" id="UP000299102"/>
    </source>
</evidence>
<keyword evidence="2" id="KW-1185">Reference proteome</keyword>
<comment type="caution">
    <text evidence="1">The sequence shown here is derived from an EMBL/GenBank/DDBJ whole genome shotgun (WGS) entry which is preliminary data.</text>
</comment>
<proteinExistence type="predicted"/>
<reference evidence="1 2" key="1">
    <citation type="journal article" date="2019" name="Commun. Biol.">
        <title>The bagworm genome reveals a unique fibroin gene that provides high tensile strength.</title>
        <authorList>
            <person name="Kono N."/>
            <person name="Nakamura H."/>
            <person name="Ohtoshi R."/>
            <person name="Tomita M."/>
            <person name="Numata K."/>
            <person name="Arakawa K."/>
        </authorList>
    </citation>
    <scope>NUCLEOTIDE SEQUENCE [LARGE SCALE GENOMIC DNA]</scope>
</reference>
<accession>A0A4C1Y585</accession>
<dbReference type="Proteomes" id="UP000299102">
    <property type="component" value="Unassembled WGS sequence"/>
</dbReference>
<sequence>MTSEGASSATISLGGREPAPQNLYRARARSGSFMPARRFHSVAHLFILYLLGTRGLYVPFYRAVRVVAAPRVTLRLTHQNFLRPFRAPDVLSDGTGEINSLSSESPCFSRDLAFLFEFMQGQLSERDFCYRLIVINSLSTLEFSYETVILLHLIFVHASIPVEMDKSIKGTKLNIVQVFILCGQFQKLIVRPTHISQVPPDHKKFEDKKSSLFLADSDLAHHICAPACSSAPESIWLLYYFRARHIFLNQVQVCVRVACDAVSLIL</sequence>
<protein>
    <submittedName>
        <fullName evidence="1">Uncharacterized protein</fullName>
    </submittedName>
</protein>
<evidence type="ECO:0000313" key="1">
    <source>
        <dbReference type="EMBL" id="GBP69699.1"/>
    </source>
</evidence>
<dbReference type="AlphaFoldDB" id="A0A4C1Y585"/>
<gene>
    <name evidence="1" type="ORF">EVAR_49786_1</name>
</gene>
<dbReference type="EMBL" id="BGZK01001049">
    <property type="protein sequence ID" value="GBP69699.1"/>
    <property type="molecule type" value="Genomic_DNA"/>
</dbReference>